<keyword evidence="6" id="KW-0788">Thiol protease</keyword>
<keyword evidence="3" id="KW-0645">Protease</keyword>
<organism evidence="8 9">
    <name type="scientific">Aspergillus caelatus</name>
    <dbReference type="NCBI Taxonomy" id="61420"/>
    <lineage>
        <taxon>Eukaryota</taxon>
        <taxon>Fungi</taxon>
        <taxon>Dikarya</taxon>
        <taxon>Ascomycota</taxon>
        <taxon>Pezizomycotina</taxon>
        <taxon>Eurotiomycetes</taxon>
        <taxon>Eurotiomycetidae</taxon>
        <taxon>Eurotiales</taxon>
        <taxon>Aspergillaceae</taxon>
        <taxon>Aspergillus</taxon>
        <taxon>Aspergillus subgen. Circumdati</taxon>
    </lineage>
</organism>
<evidence type="ECO:0000256" key="1">
    <source>
        <dbReference type="ARBA" id="ARBA00000707"/>
    </source>
</evidence>
<comment type="catalytic activity">
    <reaction evidence="1">
        <text>Thiol-dependent hydrolysis of ester, thioester, amide, peptide and isopeptide bonds formed by the C-terminal Gly of ubiquitin (a 76-residue protein attached to proteins as an intracellular targeting signal).</text>
        <dbReference type="EC" id="3.4.19.12"/>
    </reaction>
</comment>
<reference evidence="8 9" key="1">
    <citation type="submission" date="2019-04" db="EMBL/GenBank/DDBJ databases">
        <title>Friends and foes A comparative genomics studyof 23 Aspergillus species from section Flavi.</title>
        <authorList>
            <consortium name="DOE Joint Genome Institute"/>
            <person name="Kjaerbolling I."/>
            <person name="Vesth T."/>
            <person name="Frisvad J.C."/>
            <person name="Nybo J.L."/>
            <person name="Theobald S."/>
            <person name="Kildgaard S."/>
            <person name="Isbrandt T."/>
            <person name="Kuo A."/>
            <person name="Sato A."/>
            <person name="Lyhne E.K."/>
            <person name="Kogle M.E."/>
            <person name="Wiebenga A."/>
            <person name="Kun R.S."/>
            <person name="Lubbers R.J."/>
            <person name="Makela M.R."/>
            <person name="Barry K."/>
            <person name="Chovatia M."/>
            <person name="Clum A."/>
            <person name="Daum C."/>
            <person name="Haridas S."/>
            <person name="He G."/>
            <person name="LaButti K."/>
            <person name="Lipzen A."/>
            <person name="Mondo S."/>
            <person name="Riley R."/>
            <person name="Salamov A."/>
            <person name="Simmons B.A."/>
            <person name="Magnuson J.K."/>
            <person name="Henrissat B."/>
            <person name="Mortensen U.H."/>
            <person name="Larsen T.O."/>
            <person name="Devries R.P."/>
            <person name="Grigoriev I.V."/>
            <person name="Machida M."/>
            <person name="Baker S.E."/>
            <person name="Andersen M.R."/>
        </authorList>
    </citation>
    <scope>NUCLEOTIDE SEQUENCE [LARGE SCALE GENOMIC DNA]</scope>
    <source>
        <strain evidence="8 9">CBS 763.97</strain>
    </source>
</reference>
<feature type="region of interest" description="Disordered" evidence="7">
    <location>
        <begin position="402"/>
        <end position="428"/>
    </location>
</feature>
<dbReference type="Proteomes" id="UP000326268">
    <property type="component" value="Unassembled WGS sequence"/>
</dbReference>
<keyword evidence="5" id="KW-0378">Hydrolase</keyword>
<keyword evidence="4" id="KW-0833">Ubl conjugation pathway</keyword>
<evidence type="ECO:0000256" key="5">
    <source>
        <dbReference type="ARBA" id="ARBA00022801"/>
    </source>
</evidence>
<dbReference type="EMBL" id="ML737584">
    <property type="protein sequence ID" value="KAE8368446.1"/>
    <property type="molecule type" value="Genomic_DNA"/>
</dbReference>
<protein>
    <recommendedName>
        <fullName evidence="2">ubiquitinyl hydrolase 1</fullName>
        <ecNumber evidence="2">3.4.19.12</ecNumber>
    </recommendedName>
</protein>
<dbReference type="PANTHER" id="PTHR13367:SF33">
    <property type="entry name" value="P-LOOP CONTAINING NUCLEOSIDE TRIPHOSPHATE HYDROLASE PROTEIN"/>
    <property type="match status" value="1"/>
</dbReference>
<dbReference type="OrthoDB" id="3182339at2759"/>
<dbReference type="GeneID" id="43659094"/>
<feature type="compositionally biased region" description="Acidic residues" evidence="7">
    <location>
        <begin position="411"/>
        <end position="428"/>
    </location>
</feature>
<dbReference type="GO" id="GO:0004843">
    <property type="term" value="F:cysteine-type deubiquitinase activity"/>
    <property type="evidence" value="ECO:0007669"/>
    <property type="project" value="UniProtKB-EC"/>
</dbReference>
<keyword evidence="9" id="KW-1185">Reference proteome</keyword>
<sequence>MILRQLGTTQSVTFVSPPEVHQSILDVRQKSMYDSIDSSDVLFWLMNQTGNNNRELQPLYLSQGFDFCHRMQASIDYKNFFTDPDHRNAYTEQLNDITSFVDQLRQSYVESQAMGSIKDSALEEVEQEREVAFEIEQEREIQRPVTMKAYRYPGLQNSIKNFVMIGRLRGNEGYVEAATVLESTDLGRKHGIDASTLLRSLYVSTEFTRTVETKEQAKSIDNFLRPVSWVLWNSQTNVGLVIIPEEAEDLIPIIRTMQSLTVHLILYAAPFTKRMVHFDTLNYYAFPSPPKGWSPPPWLPFELGILAGRLYFKFSEYKFLLEQLRLNFLQDWLTLRRQGQDISHTPMGYVCQGTRLRSDHPCFLDRKAVEEIEGVDRRLFYSTRCNASDEVEVYYDSDDDDAAATGVDMMEGGEDDVSDGDVNMQEED</sequence>
<evidence type="ECO:0000256" key="2">
    <source>
        <dbReference type="ARBA" id="ARBA00012759"/>
    </source>
</evidence>
<dbReference type="PANTHER" id="PTHR13367">
    <property type="entry name" value="UBIQUITIN THIOESTERASE"/>
    <property type="match status" value="1"/>
</dbReference>
<dbReference type="EC" id="3.4.19.12" evidence="2"/>
<evidence type="ECO:0000256" key="6">
    <source>
        <dbReference type="ARBA" id="ARBA00022807"/>
    </source>
</evidence>
<evidence type="ECO:0000313" key="9">
    <source>
        <dbReference type="Proteomes" id="UP000326268"/>
    </source>
</evidence>
<dbReference type="AlphaFoldDB" id="A0A5N7AH03"/>
<name>A0A5N7AH03_9EURO</name>
<dbReference type="InterPro" id="IPR051346">
    <property type="entry name" value="OTU_Deubiquitinase"/>
</dbReference>
<accession>A0A5N7AH03</accession>
<evidence type="ECO:0000256" key="4">
    <source>
        <dbReference type="ARBA" id="ARBA00022786"/>
    </source>
</evidence>
<gene>
    <name evidence="8" type="ORF">BDV27DRAFT_167987</name>
</gene>
<evidence type="ECO:0000256" key="7">
    <source>
        <dbReference type="SAM" id="MobiDB-lite"/>
    </source>
</evidence>
<evidence type="ECO:0000256" key="3">
    <source>
        <dbReference type="ARBA" id="ARBA00022670"/>
    </source>
</evidence>
<dbReference type="GO" id="GO:0006508">
    <property type="term" value="P:proteolysis"/>
    <property type="evidence" value="ECO:0007669"/>
    <property type="project" value="UniProtKB-KW"/>
</dbReference>
<evidence type="ECO:0000313" key="8">
    <source>
        <dbReference type="EMBL" id="KAE8368446.1"/>
    </source>
</evidence>
<proteinExistence type="predicted"/>
<dbReference type="RefSeq" id="XP_031931527.1">
    <property type="nucleotide sequence ID" value="XM_032074648.1"/>
</dbReference>